<accession>A0A8J2NWR9</accession>
<evidence type="ECO:0000313" key="6">
    <source>
        <dbReference type="EMBL" id="CAG7729303.1"/>
    </source>
</evidence>
<feature type="domain" description="ABC transmembrane type-1" evidence="5">
    <location>
        <begin position="1"/>
        <end position="147"/>
    </location>
</feature>
<dbReference type="InterPro" id="IPR039421">
    <property type="entry name" value="Type_1_exporter"/>
</dbReference>
<dbReference type="OrthoDB" id="6500128at2759"/>
<feature type="transmembrane region" description="Helical" evidence="4">
    <location>
        <begin position="120"/>
        <end position="141"/>
    </location>
</feature>
<dbReference type="GO" id="GO:0140359">
    <property type="term" value="F:ABC-type transporter activity"/>
    <property type="evidence" value="ECO:0007669"/>
    <property type="project" value="InterPro"/>
</dbReference>
<dbReference type="PROSITE" id="PS50929">
    <property type="entry name" value="ABC_TM1F"/>
    <property type="match status" value="1"/>
</dbReference>
<feature type="transmembrane region" description="Helical" evidence="4">
    <location>
        <begin position="6"/>
        <end position="23"/>
    </location>
</feature>
<protein>
    <recommendedName>
        <fullName evidence="5">ABC transmembrane type-1 domain-containing protein</fullName>
    </recommendedName>
</protein>
<keyword evidence="7" id="KW-1185">Reference proteome</keyword>
<evidence type="ECO:0000256" key="1">
    <source>
        <dbReference type="ARBA" id="ARBA00022692"/>
    </source>
</evidence>
<keyword evidence="3 4" id="KW-0472">Membrane</keyword>
<dbReference type="PANTHER" id="PTHR24221">
    <property type="entry name" value="ATP-BINDING CASSETTE SUB-FAMILY B"/>
    <property type="match status" value="1"/>
</dbReference>
<evidence type="ECO:0000256" key="4">
    <source>
        <dbReference type="SAM" id="Phobius"/>
    </source>
</evidence>
<keyword evidence="2 4" id="KW-1133">Transmembrane helix</keyword>
<reference evidence="6" key="1">
    <citation type="submission" date="2021-06" db="EMBL/GenBank/DDBJ databases">
        <authorList>
            <person name="Hodson N. C."/>
            <person name="Mongue J. A."/>
            <person name="Jaron S. K."/>
        </authorList>
    </citation>
    <scope>NUCLEOTIDE SEQUENCE</scope>
</reference>
<evidence type="ECO:0000259" key="5">
    <source>
        <dbReference type="PROSITE" id="PS50929"/>
    </source>
</evidence>
<dbReference type="GO" id="GO:0016020">
    <property type="term" value="C:membrane"/>
    <property type="evidence" value="ECO:0007669"/>
    <property type="project" value="InterPro"/>
</dbReference>
<dbReference type="Proteomes" id="UP000708208">
    <property type="component" value="Unassembled WGS sequence"/>
</dbReference>
<dbReference type="Pfam" id="PF00005">
    <property type="entry name" value="ABC_tran"/>
    <property type="match status" value="1"/>
</dbReference>
<dbReference type="AlphaFoldDB" id="A0A8J2NWR9"/>
<organism evidence="6 7">
    <name type="scientific">Allacma fusca</name>
    <dbReference type="NCBI Taxonomy" id="39272"/>
    <lineage>
        <taxon>Eukaryota</taxon>
        <taxon>Metazoa</taxon>
        <taxon>Ecdysozoa</taxon>
        <taxon>Arthropoda</taxon>
        <taxon>Hexapoda</taxon>
        <taxon>Collembola</taxon>
        <taxon>Symphypleona</taxon>
        <taxon>Sminthuridae</taxon>
        <taxon>Allacma</taxon>
    </lineage>
</organism>
<evidence type="ECO:0000313" key="7">
    <source>
        <dbReference type="Proteomes" id="UP000708208"/>
    </source>
</evidence>
<dbReference type="GO" id="GO:0016887">
    <property type="term" value="F:ATP hydrolysis activity"/>
    <property type="evidence" value="ECO:0007669"/>
    <property type="project" value="InterPro"/>
</dbReference>
<proteinExistence type="predicted"/>
<dbReference type="Pfam" id="PF00664">
    <property type="entry name" value="ABC_membrane"/>
    <property type="match status" value="1"/>
</dbReference>
<dbReference type="PANTHER" id="PTHR24221:SF503">
    <property type="entry name" value="MITOCHONDRIAL POTASSIUM CHANNEL ATP-BINDING SUBUNIT"/>
    <property type="match status" value="1"/>
</dbReference>
<feature type="transmembrane region" description="Helical" evidence="4">
    <location>
        <begin position="84"/>
        <end position="108"/>
    </location>
</feature>
<dbReference type="InterPro" id="IPR003439">
    <property type="entry name" value="ABC_transporter-like_ATP-bd"/>
</dbReference>
<dbReference type="InterPro" id="IPR011527">
    <property type="entry name" value="ABC1_TM_dom"/>
</dbReference>
<name>A0A8J2NWR9_9HEXA</name>
<keyword evidence="1 4" id="KW-0812">Transmembrane</keyword>
<sequence>MPRLGAVALAFAPLILIATYKSGKIIEIRQMKEKSSSDEASTISFQAVSNIRTVASLCLERKFVSKCCAALAQSHKKALAHSHLLGLTYGFSNAVMPIAGGIVISYGTTLIRDENMDYKTLFIILDGVLFSMMMIGNTLALSPNYHKAKVAGCRILNILDKKPAIVNSPGVGLQITNCQGSIIYDKTEFHYPTRPEVQVIKGLTFGIEPSLHIGICGPSGSGKSTCIQLILRYYDPTLGRVHRLEDTWSKIYWMKQTSGH</sequence>
<dbReference type="EMBL" id="CAJVCH010176217">
    <property type="protein sequence ID" value="CAG7729303.1"/>
    <property type="molecule type" value="Genomic_DNA"/>
</dbReference>
<evidence type="ECO:0000256" key="3">
    <source>
        <dbReference type="ARBA" id="ARBA00023136"/>
    </source>
</evidence>
<gene>
    <name evidence="6" type="ORF">AFUS01_LOCUS18028</name>
</gene>
<evidence type="ECO:0000256" key="2">
    <source>
        <dbReference type="ARBA" id="ARBA00022989"/>
    </source>
</evidence>
<comment type="caution">
    <text evidence="6">The sequence shown here is derived from an EMBL/GenBank/DDBJ whole genome shotgun (WGS) entry which is preliminary data.</text>
</comment>
<dbReference type="GO" id="GO:0005524">
    <property type="term" value="F:ATP binding"/>
    <property type="evidence" value="ECO:0007669"/>
    <property type="project" value="InterPro"/>
</dbReference>